<dbReference type="EMBL" id="JACQRX010000227">
    <property type="protein sequence ID" value="MBI4251856.1"/>
    <property type="molecule type" value="Genomic_DNA"/>
</dbReference>
<organism evidence="2 3">
    <name type="scientific">Tectimicrobiota bacterium</name>
    <dbReference type="NCBI Taxonomy" id="2528274"/>
    <lineage>
        <taxon>Bacteria</taxon>
        <taxon>Pseudomonadati</taxon>
        <taxon>Nitrospinota/Tectimicrobiota group</taxon>
        <taxon>Candidatus Tectimicrobiota</taxon>
    </lineage>
</organism>
<comment type="caution">
    <text evidence="2">The sequence shown here is derived from an EMBL/GenBank/DDBJ whole genome shotgun (WGS) entry which is preliminary data.</text>
</comment>
<evidence type="ECO:0000259" key="1">
    <source>
        <dbReference type="Pfam" id="PF04453"/>
    </source>
</evidence>
<feature type="non-terminal residue" evidence="2">
    <location>
        <position position="1"/>
    </location>
</feature>
<dbReference type="GO" id="GO:0061024">
    <property type="term" value="P:membrane organization"/>
    <property type="evidence" value="ECO:0007669"/>
    <property type="project" value="InterPro"/>
</dbReference>
<evidence type="ECO:0000313" key="3">
    <source>
        <dbReference type="Proteomes" id="UP000752292"/>
    </source>
</evidence>
<name>A0A933E874_UNCTE</name>
<dbReference type="Proteomes" id="UP000752292">
    <property type="component" value="Unassembled WGS sequence"/>
</dbReference>
<sequence length="285" mass="32540">VIGPRFSRVYEGQVGPLRDLKHIIGLETTYFYSPAMDSTDRRLIIPLDEIDALDDSNTITYAIVNRFLTKLEKEEGGFETRQLARVAVGQVFDIAEARRSQDLDIRERRPFSSAILDVESRPTRQVRLLHESRYNPYEGEISQHTTGLLLDGGRNWFLNVDRTWTRLRNTFPRSEGQSFINFSGGFSIGPRWFIEYLTRLNKVERATLEQSVILRYQSCCWGVALTLTDTRDKSEVFVTFSLLGLIEGERVPTFRTSRRVTEEGRFLGGSGGLAPMRIQSPLPGP</sequence>
<gene>
    <name evidence="2" type="primary">lptD</name>
    <name evidence="2" type="ORF">HY618_05290</name>
</gene>
<accession>A0A933E874</accession>
<protein>
    <submittedName>
        <fullName evidence="2">LPS assembly protein LptD</fullName>
    </submittedName>
</protein>
<dbReference type="Pfam" id="PF04453">
    <property type="entry name" value="LptD"/>
    <property type="match status" value="1"/>
</dbReference>
<feature type="domain" description="LptD C-terminal" evidence="1">
    <location>
        <begin position="50"/>
        <end position="192"/>
    </location>
</feature>
<dbReference type="GO" id="GO:0019867">
    <property type="term" value="C:outer membrane"/>
    <property type="evidence" value="ECO:0007669"/>
    <property type="project" value="InterPro"/>
</dbReference>
<dbReference type="InterPro" id="IPR007543">
    <property type="entry name" value="LptD_C"/>
</dbReference>
<reference evidence="2" key="1">
    <citation type="submission" date="2020-07" db="EMBL/GenBank/DDBJ databases">
        <title>Huge and variable diversity of episymbiotic CPR bacteria and DPANN archaea in groundwater ecosystems.</title>
        <authorList>
            <person name="He C.Y."/>
            <person name="Keren R."/>
            <person name="Whittaker M."/>
            <person name="Farag I.F."/>
            <person name="Doudna J."/>
            <person name="Cate J.H.D."/>
            <person name="Banfield J.F."/>
        </authorList>
    </citation>
    <scope>NUCLEOTIDE SEQUENCE</scope>
    <source>
        <strain evidence="2">NC_groundwater_1370_Ag_S-0.2um_69_93</strain>
    </source>
</reference>
<dbReference type="AlphaFoldDB" id="A0A933E874"/>
<evidence type="ECO:0000313" key="2">
    <source>
        <dbReference type="EMBL" id="MBI4251856.1"/>
    </source>
</evidence>
<proteinExistence type="predicted"/>